<protein>
    <recommendedName>
        <fullName evidence="2">DUF4960 domain-containing protein</fullName>
    </recommendedName>
</protein>
<dbReference type="RefSeq" id="WP_007572979.1">
    <property type="nucleotide sequence ID" value="NZ_BPTS01000001.1"/>
</dbReference>
<reference evidence="4" key="1">
    <citation type="journal article" date="2011" name="Stand. Genomic Sci.">
        <title>Non-contiguous finished genome sequence of the opportunistic oral pathogen Prevotella multisaccharivorax type strain (PPPA20).</title>
        <authorList>
            <person name="Pati A."/>
            <person name="Gronow S."/>
            <person name="Lu M."/>
            <person name="Lapidus A."/>
            <person name="Nolan M."/>
            <person name="Lucas S."/>
            <person name="Hammon N."/>
            <person name="Deshpande S."/>
            <person name="Cheng J.F."/>
            <person name="Tapia R."/>
            <person name="Han C."/>
            <person name="Goodwin L."/>
            <person name="Pitluck S."/>
            <person name="Liolios K."/>
            <person name="Pagani I."/>
            <person name="Mavromatis K."/>
            <person name="Mikhailova N."/>
            <person name="Huntemann M."/>
            <person name="Chen A."/>
            <person name="Palaniappan K."/>
            <person name="Land M."/>
            <person name="Hauser L."/>
            <person name="Detter J.C."/>
            <person name="Brambilla E.M."/>
            <person name="Rohde M."/>
            <person name="Goker M."/>
            <person name="Woyke T."/>
            <person name="Bristow J."/>
            <person name="Eisen J.A."/>
            <person name="Markowitz V."/>
            <person name="Hugenholtz P."/>
            <person name="Kyrpides N.C."/>
            <person name="Klenk H.P."/>
            <person name="Ivanova N."/>
        </authorList>
    </citation>
    <scope>NUCLEOTIDE SEQUENCE [LARGE SCALE GENOMIC DNA]</scope>
    <source>
        <strain evidence="4">DSM 17128</strain>
    </source>
</reference>
<dbReference type="PROSITE" id="PS51257">
    <property type="entry name" value="PROKAR_LIPOPROTEIN"/>
    <property type="match status" value="1"/>
</dbReference>
<evidence type="ECO:0000259" key="2">
    <source>
        <dbReference type="Pfam" id="PF16324"/>
    </source>
</evidence>
<dbReference type="AlphaFoldDB" id="F8N5Q4"/>
<dbReference type="EMBL" id="GL945017">
    <property type="protein sequence ID" value="EGN56066.1"/>
    <property type="molecule type" value="Genomic_DNA"/>
</dbReference>
<organism evidence="3 4">
    <name type="scientific">Hallella multisaccharivorax DSM 17128</name>
    <dbReference type="NCBI Taxonomy" id="688246"/>
    <lineage>
        <taxon>Bacteria</taxon>
        <taxon>Pseudomonadati</taxon>
        <taxon>Bacteroidota</taxon>
        <taxon>Bacteroidia</taxon>
        <taxon>Bacteroidales</taxon>
        <taxon>Prevotellaceae</taxon>
        <taxon>Hallella</taxon>
    </lineage>
</organism>
<dbReference type="InterPro" id="IPR032526">
    <property type="entry name" value="DUF4960"/>
</dbReference>
<dbReference type="Gene3D" id="2.60.40.2340">
    <property type="match status" value="1"/>
</dbReference>
<evidence type="ECO:0000313" key="4">
    <source>
        <dbReference type="Proteomes" id="UP000002772"/>
    </source>
</evidence>
<keyword evidence="1" id="KW-0732">Signal</keyword>
<evidence type="ECO:0000256" key="1">
    <source>
        <dbReference type="SAM" id="SignalP"/>
    </source>
</evidence>
<accession>F8N5Q4</accession>
<sequence length="471" mass="51603">MKKLYIKTVRALLSFCLLTVLCFLIACSDDNTSNLQLAGNCMVEQIALDGYEGIVDLNTRTVTVRVPENYNTSAMKVTAMKVSDGATASIAEGETLDMDAAKQLRVKNGDVFLDWHVSALRDEARIDQFVLNDIYTGTIDKATTAITVYVPSSVDITNLTPTILTAVNDTVSPGSGEAQDFTRPVVYTVTNRSAKAVYTVKVIQLSKPQALFVGFAATMNDLDPEEKTACEWMLANVPGSLYASFADLRAGTIDMSRCKVIWWHYHENGGVDGHDIFAAKAADALESKNVLRQFYENGGNLFLTRYAVHLPSFIGATGDDEWTTPNNCWGGDESTAEECGGPWTFRIYGGEENHALWQNLIKGDNPQEVYCTDKGYHITNSTAQYHIGSDWGGYNDYNAWTSRTGASVLGVGGDGAIVVWEYPAHAGKGDIICIGSGCYDWYSNSFGAGYTEKFHKNIATITQNAFNYLMK</sequence>
<dbReference type="HOGENOM" id="CLU_592944_0_0_10"/>
<dbReference type="STRING" id="688246.Premu_0590"/>
<feature type="chain" id="PRO_5003381032" description="DUF4960 domain-containing protein" evidence="1">
    <location>
        <begin position="29"/>
        <end position="471"/>
    </location>
</feature>
<gene>
    <name evidence="3" type="ORF">Premu_0590</name>
</gene>
<feature type="signal peptide" evidence="1">
    <location>
        <begin position="1"/>
        <end position="28"/>
    </location>
</feature>
<name>F8N5Q4_9BACT</name>
<evidence type="ECO:0000313" key="3">
    <source>
        <dbReference type="EMBL" id="EGN56066.1"/>
    </source>
</evidence>
<keyword evidence="4" id="KW-1185">Reference proteome</keyword>
<proteinExistence type="predicted"/>
<dbReference type="Pfam" id="PF16324">
    <property type="entry name" value="DUF4960"/>
    <property type="match status" value="1"/>
</dbReference>
<dbReference type="Proteomes" id="UP000002772">
    <property type="component" value="Unassembled WGS sequence"/>
</dbReference>
<feature type="domain" description="DUF4960" evidence="2">
    <location>
        <begin position="212"/>
        <end position="469"/>
    </location>
</feature>
<dbReference type="eggNOG" id="COG3291">
    <property type="taxonomic scope" value="Bacteria"/>
</dbReference>